<gene>
    <name evidence="13" type="ORF">ACFOW7_02310</name>
</gene>
<dbReference type="EMBL" id="JBHSBU010000001">
    <property type="protein sequence ID" value="MFC4158184.1"/>
    <property type="molecule type" value="Genomic_DNA"/>
</dbReference>
<protein>
    <submittedName>
        <fullName evidence="13">Porin</fullName>
    </submittedName>
</protein>
<accession>A0ABV8MJ74</accession>
<comment type="caution">
    <text evidence="13">The sequence shown here is derived from an EMBL/GenBank/DDBJ whole genome shotgun (WGS) entry which is preliminary data.</text>
</comment>
<evidence type="ECO:0000256" key="5">
    <source>
        <dbReference type="ARBA" id="ARBA00022692"/>
    </source>
</evidence>
<dbReference type="InterPro" id="IPR001702">
    <property type="entry name" value="Porin_Gram-ve"/>
</dbReference>
<dbReference type="Gene3D" id="2.40.160.10">
    <property type="entry name" value="Porin"/>
    <property type="match status" value="1"/>
</dbReference>
<reference evidence="14" key="1">
    <citation type="journal article" date="2019" name="Int. J. Syst. Evol. Microbiol.">
        <title>The Global Catalogue of Microorganisms (GCM) 10K type strain sequencing project: providing services to taxonomists for standard genome sequencing and annotation.</title>
        <authorList>
            <consortium name="The Broad Institute Genomics Platform"/>
            <consortium name="The Broad Institute Genome Sequencing Center for Infectious Disease"/>
            <person name="Wu L."/>
            <person name="Ma J."/>
        </authorList>
    </citation>
    <scope>NUCLEOTIDE SEQUENCE [LARGE SCALE GENOMIC DNA]</scope>
    <source>
        <strain evidence="14">LMG 29894</strain>
    </source>
</reference>
<evidence type="ECO:0000256" key="11">
    <source>
        <dbReference type="SAM" id="SignalP"/>
    </source>
</evidence>
<dbReference type="PRINTS" id="PR00184">
    <property type="entry name" value="NEISSPPORIN"/>
</dbReference>
<name>A0ABV8MJ74_9NEIS</name>
<proteinExistence type="predicted"/>
<feature type="chain" id="PRO_5045062319" evidence="11">
    <location>
        <begin position="21"/>
        <end position="327"/>
    </location>
</feature>
<dbReference type="PRINTS" id="PR00182">
    <property type="entry name" value="ECOLNEIPORIN"/>
</dbReference>
<evidence type="ECO:0000256" key="7">
    <source>
        <dbReference type="ARBA" id="ARBA00023065"/>
    </source>
</evidence>
<keyword evidence="9" id="KW-0472">Membrane</keyword>
<keyword evidence="3" id="KW-0813">Transport</keyword>
<dbReference type="InterPro" id="IPR002299">
    <property type="entry name" value="Porin_Neis"/>
</dbReference>
<evidence type="ECO:0000256" key="1">
    <source>
        <dbReference type="ARBA" id="ARBA00004571"/>
    </source>
</evidence>
<dbReference type="Proteomes" id="UP001595791">
    <property type="component" value="Unassembled WGS sequence"/>
</dbReference>
<sequence>MKKTLLASLLALAGATPALAADNVTLYGLLNVGYVWSDNGTTKQHKIDSLYTGSRIGFKGTEDLGGSTKAFFQIEQHIAVDDASQSGFATREGWVGLQGDFGKFGLGRGKTPYTNLADIFDIFDGSNGLSLPAYDRLTTSRFHNSVRYDTPTMGGVSGALMYSFGENKAAGVKSSDKFSGSLKFSQGPVMVGTAYNQERNLGANNRKNEAFLLGGTFKIDTVTLGAAWQRGQKRNPAAGVSKDRRDAILANVAVDVSQVTLEAGAIVGLDKRINGSKINDSDYVRYALGAKYNLSKRTGAYVEFAGDDNSGGVPDTRFFTLGVIHLF</sequence>
<feature type="domain" description="Porin" evidence="12">
    <location>
        <begin position="8"/>
        <end position="311"/>
    </location>
</feature>
<evidence type="ECO:0000313" key="13">
    <source>
        <dbReference type="EMBL" id="MFC4158184.1"/>
    </source>
</evidence>
<evidence type="ECO:0000313" key="14">
    <source>
        <dbReference type="Proteomes" id="UP001595791"/>
    </source>
</evidence>
<evidence type="ECO:0000256" key="2">
    <source>
        <dbReference type="ARBA" id="ARBA00011233"/>
    </source>
</evidence>
<evidence type="ECO:0000256" key="6">
    <source>
        <dbReference type="ARBA" id="ARBA00022729"/>
    </source>
</evidence>
<evidence type="ECO:0000256" key="10">
    <source>
        <dbReference type="ARBA" id="ARBA00023237"/>
    </source>
</evidence>
<organism evidence="13 14">
    <name type="scientific">Chitinimonas lacunae</name>
    <dbReference type="NCBI Taxonomy" id="1963018"/>
    <lineage>
        <taxon>Bacteria</taxon>
        <taxon>Pseudomonadati</taxon>
        <taxon>Pseudomonadota</taxon>
        <taxon>Betaproteobacteria</taxon>
        <taxon>Neisseriales</taxon>
        <taxon>Chitinibacteraceae</taxon>
        <taxon>Chitinimonas</taxon>
    </lineage>
</organism>
<keyword evidence="4" id="KW-1134">Transmembrane beta strand</keyword>
<dbReference type="PANTHER" id="PTHR34501:SF9">
    <property type="entry name" value="MAJOR OUTER MEMBRANE PROTEIN P.IA"/>
    <property type="match status" value="1"/>
</dbReference>
<keyword evidence="5" id="KW-0812">Transmembrane</keyword>
<dbReference type="RefSeq" id="WP_378160589.1">
    <property type="nucleotide sequence ID" value="NZ_JBHSBU010000001.1"/>
</dbReference>
<keyword evidence="6 11" id="KW-0732">Signal</keyword>
<evidence type="ECO:0000256" key="4">
    <source>
        <dbReference type="ARBA" id="ARBA00022452"/>
    </source>
</evidence>
<feature type="signal peptide" evidence="11">
    <location>
        <begin position="1"/>
        <end position="20"/>
    </location>
</feature>
<evidence type="ECO:0000259" key="12">
    <source>
        <dbReference type="Pfam" id="PF13609"/>
    </source>
</evidence>
<dbReference type="InterPro" id="IPR033900">
    <property type="entry name" value="Gram_neg_porin_domain"/>
</dbReference>
<dbReference type="InterPro" id="IPR023614">
    <property type="entry name" value="Porin_dom_sf"/>
</dbReference>
<evidence type="ECO:0000256" key="9">
    <source>
        <dbReference type="ARBA" id="ARBA00023136"/>
    </source>
</evidence>
<comment type="subunit">
    <text evidence="2">Homotrimer.</text>
</comment>
<keyword evidence="14" id="KW-1185">Reference proteome</keyword>
<keyword evidence="7" id="KW-0406">Ion transport</keyword>
<dbReference type="PANTHER" id="PTHR34501">
    <property type="entry name" value="PROTEIN YDDL-RELATED"/>
    <property type="match status" value="1"/>
</dbReference>
<keyword evidence="10" id="KW-0998">Cell outer membrane</keyword>
<comment type="subcellular location">
    <subcellularLocation>
        <location evidence="1">Cell outer membrane</location>
        <topology evidence="1">Multi-pass membrane protein</topology>
    </subcellularLocation>
</comment>
<evidence type="ECO:0000256" key="8">
    <source>
        <dbReference type="ARBA" id="ARBA00023114"/>
    </source>
</evidence>
<dbReference type="Pfam" id="PF13609">
    <property type="entry name" value="Porin_4"/>
    <property type="match status" value="1"/>
</dbReference>
<dbReference type="InterPro" id="IPR050298">
    <property type="entry name" value="Gram-neg_bact_OMP"/>
</dbReference>
<keyword evidence="8" id="KW-0626">Porin</keyword>
<evidence type="ECO:0000256" key="3">
    <source>
        <dbReference type="ARBA" id="ARBA00022448"/>
    </source>
</evidence>
<dbReference type="SUPFAM" id="SSF56935">
    <property type="entry name" value="Porins"/>
    <property type="match status" value="1"/>
</dbReference>
<dbReference type="CDD" id="cd00342">
    <property type="entry name" value="gram_neg_porins"/>
    <property type="match status" value="1"/>
</dbReference>